<dbReference type="Proteomes" id="UP000298615">
    <property type="component" value="Chromosome"/>
</dbReference>
<keyword evidence="1" id="KW-0378">Hydrolase</keyword>
<evidence type="ECO:0000313" key="1">
    <source>
        <dbReference type="EMBL" id="QCI86909.1"/>
    </source>
</evidence>
<organism evidence="1 2">
    <name type="scientific">Vagococcus zengguangii</name>
    <dbReference type="NCBI Taxonomy" id="2571750"/>
    <lineage>
        <taxon>Bacteria</taxon>
        <taxon>Bacillati</taxon>
        <taxon>Bacillota</taxon>
        <taxon>Bacilli</taxon>
        <taxon>Lactobacillales</taxon>
        <taxon>Enterococcaceae</taxon>
        <taxon>Vagococcus</taxon>
    </lineage>
</organism>
<dbReference type="OrthoDB" id="3188707at2"/>
<keyword evidence="1" id="KW-0540">Nuclease</keyword>
<dbReference type="Gene3D" id="3.40.600.10">
    <property type="entry name" value="DNA mismatch repair MutH/Restriction endonuclease, type II"/>
    <property type="match status" value="2"/>
</dbReference>
<dbReference type="CDD" id="cd22356">
    <property type="entry name" value="Sau3AI_N-like"/>
    <property type="match status" value="1"/>
</dbReference>
<dbReference type="RefSeq" id="WP_136953731.1">
    <property type="nucleotide sequence ID" value="NZ_CP039712.1"/>
</dbReference>
<dbReference type="InterPro" id="IPR037057">
    <property type="entry name" value="DNA_rep_MutH/T2_RE_sf"/>
</dbReference>
<dbReference type="AlphaFoldDB" id="A0A4D7CS18"/>
<name>A0A4D7CS18_9ENTE</name>
<dbReference type="CDD" id="cd22355">
    <property type="entry name" value="Sau3AI_C"/>
    <property type="match status" value="1"/>
</dbReference>
<accession>A0A4D7CS18</accession>
<keyword evidence="1" id="KW-0255">Endonuclease</keyword>
<dbReference type="Pfam" id="PF02976">
    <property type="entry name" value="MutH"/>
    <property type="match status" value="1"/>
</dbReference>
<dbReference type="GO" id="GO:0004519">
    <property type="term" value="F:endonuclease activity"/>
    <property type="evidence" value="ECO:0007669"/>
    <property type="project" value="UniProtKB-KW"/>
</dbReference>
<keyword evidence="2" id="KW-1185">Reference proteome</keyword>
<dbReference type="EMBL" id="CP039712">
    <property type="protein sequence ID" value="QCI86909.1"/>
    <property type="molecule type" value="Genomic_DNA"/>
</dbReference>
<dbReference type="InterPro" id="IPR011335">
    <property type="entry name" value="Restrct_endonuc-II-like"/>
</dbReference>
<dbReference type="REBASE" id="310200">
    <property type="entry name" value="VspMN17ORF7985P"/>
</dbReference>
<dbReference type="KEGG" id="vao:FA707_07980"/>
<protein>
    <submittedName>
        <fullName evidence="1">Restriction endonuclease</fullName>
    </submittedName>
</protein>
<dbReference type="NCBIfam" id="NF040973">
    <property type="entry name" value="restrict_Sau3AI"/>
    <property type="match status" value="1"/>
</dbReference>
<dbReference type="InterPro" id="IPR011337">
    <property type="entry name" value="DNA_rep_MutH/RE_typeII_Sau3AI"/>
</dbReference>
<evidence type="ECO:0000313" key="2">
    <source>
        <dbReference type="Proteomes" id="UP000298615"/>
    </source>
</evidence>
<dbReference type="SUPFAM" id="SSF52980">
    <property type="entry name" value="Restriction endonuclease-like"/>
    <property type="match status" value="2"/>
</dbReference>
<proteinExistence type="predicted"/>
<dbReference type="GO" id="GO:0003677">
    <property type="term" value="F:DNA binding"/>
    <property type="evidence" value="ECO:0007669"/>
    <property type="project" value="InterPro"/>
</dbReference>
<gene>
    <name evidence="1" type="ORF">FA707_07980</name>
</gene>
<dbReference type="SMART" id="SM00927">
    <property type="entry name" value="MutH"/>
    <property type="match status" value="1"/>
</dbReference>
<sequence length="484" mass="56201">MKKLPYDESNPLSIENYSKKLIGKSFSDVLEDEIVNQEELLELKKYYNNPRSKGGLGNLIEKYFFYYEPNSNPEPDFPKAGVELKVTPYEALKNNKFKAGERLVIGMIPNNEPVEADFNNSHVLDKLKLVLLVLYLREKGIERLNFKINYSKLFSILGEECKNDLEIIKSDYKIITDKIMEGKAHELSESDTMYLGACTKGATASSSLKPQYYNAEIPAKRRAFSLKQGYMTYILNKYIFEDVDTYEPLTNHDLDKESFEKMVIGKFSKYQGWGESQLRSEFQLESSNSLNLFSRLSFSILGVKSNNVEEFIKSDTIVKTIRVEANGKIRESMSFPAIKFKEFAKEEWEESEIYQYFSEKRFLFVVYRHDGTEYKLDKAMFWNMPMTDLEDIGKEEWLANQKVVKEGVELIPKGNRVLNNLPKAKDTKIFHLRPHASKSVYEINGQVFGNGTLHRDSDELPNGDRMVKQCFWLNNKYLERIINS</sequence>
<reference evidence="1 2" key="1">
    <citation type="submission" date="2019-04" db="EMBL/GenBank/DDBJ databases">
        <title>Vagococcus sp. nov., isolated from faeces of yaks (Bos grunniens).</title>
        <authorList>
            <person name="Ge Y."/>
        </authorList>
    </citation>
    <scope>NUCLEOTIDE SEQUENCE [LARGE SCALE GENOMIC DNA]</scope>
    <source>
        <strain evidence="1 2">MN-17</strain>
    </source>
</reference>